<gene>
    <name evidence="2" type="ORF">BRAFLDRAFT_79484</name>
</gene>
<accession>C3ZSA9</accession>
<name>C3ZSA9_BRAFL</name>
<feature type="region of interest" description="Disordered" evidence="1">
    <location>
        <begin position="1"/>
        <end position="24"/>
    </location>
</feature>
<evidence type="ECO:0000256" key="1">
    <source>
        <dbReference type="SAM" id="MobiDB-lite"/>
    </source>
</evidence>
<dbReference type="InParanoid" id="C3ZSA9"/>
<protein>
    <submittedName>
        <fullName evidence="2">Uncharacterized protein</fullName>
    </submittedName>
</protein>
<proteinExistence type="predicted"/>
<sequence length="116" mass="12489">MSPDSPGDKTSSKPCYRATTPPGLAPTFHRAAKLAQRPLPPHRLIVDNAVQPLPRCYATDKPPPCAETIPPCGCPLRLHPCNPVPRTSTDPVHRAVASRLQPDLSGLLFADELSQP</sequence>
<dbReference type="EMBL" id="GG666673">
    <property type="protein sequence ID" value="EEN44539.1"/>
    <property type="molecule type" value="Genomic_DNA"/>
</dbReference>
<dbReference type="AlphaFoldDB" id="C3ZSA9"/>
<organism>
    <name type="scientific">Branchiostoma floridae</name>
    <name type="common">Florida lancelet</name>
    <name type="synonym">Amphioxus</name>
    <dbReference type="NCBI Taxonomy" id="7739"/>
    <lineage>
        <taxon>Eukaryota</taxon>
        <taxon>Metazoa</taxon>
        <taxon>Chordata</taxon>
        <taxon>Cephalochordata</taxon>
        <taxon>Leptocardii</taxon>
        <taxon>Amphioxiformes</taxon>
        <taxon>Branchiostomatidae</taxon>
        <taxon>Branchiostoma</taxon>
    </lineage>
</organism>
<reference evidence="2" key="1">
    <citation type="journal article" date="2008" name="Nature">
        <title>The amphioxus genome and the evolution of the chordate karyotype.</title>
        <authorList>
            <consortium name="US DOE Joint Genome Institute (JGI-PGF)"/>
            <person name="Putnam N.H."/>
            <person name="Butts T."/>
            <person name="Ferrier D.E.K."/>
            <person name="Furlong R.F."/>
            <person name="Hellsten U."/>
            <person name="Kawashima T."/>
            <person name="Robinson-Rechavi M."/>
            <person name="Shoguchi E."/>
            <person name="Terry A."/>
            <person name="Yu J.-K."/>
            <person name="Benito-Gutierrez E.L."/>
            <person name="Dubchak I."/>
            <person name="Garcia-Fernandez J."/>
            <person name="Gibson-Brown J.J."/>
            <person name="Grigoriev I.V."/>
            <person name="Horton A.C."/>
            <person name="de Jong P.J."/>
            <person name="Jurka J."/>
            <person name="Kapitonov V.V."/>
            <person name="Kohara Y."/>
            <person name="Kuroki Y."/>
            <person name="Lindquist E."/>
            <person name="Lucas S."/>
            <person name="Osoegawa K."/>
            <person name="Pennacchio L.A."/>
            <person name="Salamov A.A."/>
            <person name="Satou Y."/>
            <person name="Sauka-Spengler T."/>
            <person name="Schmutz J."/>
            <person name="Shin-I T."/>
            <person name="Toyoda A."/>
            <person name="Bronner-Fraser M."/>
            <person name="Fujiyama A."/>
            <person name="Holland L.Z."/>
            <person name="Holland P.W.H."/>
            <person name="Satoh N."/>
            <person name="Rokhsar D.S."/>
        </authorList>
    </citation>
    <scope>NUCLEOTIDE SEQUENCE [LARGE SCALE GENOMIC DNA]</scope>
    <source>
        <strain evidence="2">S238N-H82</strain>
        <tissue evidence="2">Testes</tissue>
    </source>
</reference>
<evidence type="ECO:0000313" key="2">
    <source>
        <dbReference type="EMBL" id="EEN44539.1"/>
    </source>
</evidence>
<feature type="compositionally biased region" description="Basic and acidic residues" evidence="1">
    <location>
        <begin position="1"/>
        <end position="11"/>
    </location>
</feature>